<evidence type="ECO:0000256" key="7">
    <source>
        <dbReference type="ARBA" id="ARBA00023136"/>
    </source>
</evidence>
<proteinExistence type="predicted"/>
<dbReference type="GO" id="GO:0005789">
    <property type="term" value="C:endoplasmic reticulum membrane"/>
    <property type="evidence" value="ECO:0007669"/>
    <property type="project" value="UniProtKB-SubCell"/>
</dbReference>
<evidence type="ECO:0000256" key="3">
    <source>
        <dbReference type="ARBA" id="ARBA00022502"/>
    </source>
</evidence>
<evidence type="ECO:0000313" key="10">
    <source>
        <dbReference type="EMBL" id="KAJ2675234.1"/>
    </source>
</evidence>
<protein>
    <submittedName>
        <fullName evidence="10">Uncharacterized protein</fullName>
    </submittedName>
</protein>
<feature type="transmembrane region" description="Helical" evidence="9">
    <location>
        <begin position="214"/>
        <end position="235"/>
    </location>
</feature>
<dbReference type="AlphaFoldDB" id="A0A9W8G6V8"/>
<feature type="transmembrane region" description="Helical" evidence="9">
    <location>
        <begin position="182"/>
        <end position="202"/>
    </location>
</feature>
<evidence type="ECO:0000256" key="1">
    <source>
        <dbReference type="ARBA" id="ARBA00004477"/>
    </source>
</evidence>
<evidence type="ECO:0000256" key="8">
    <source>
        <dbReference type="SAM" id="MobiDB-lite"/>
    </source>
</evidence>
<feature type="transmembrane region" description="Helical" evidence="9">
    <location>
        <begin position="143"/>
        <end position="161"/>
    </location>
</feature>
<evidence type="ECO:0000256" key="9">
    <source>
        <dbReference type="SAM" id="Phobius"/>
    </source>
</evidence>
<feature type="region of interest" description="Disordered" evidence="8">
    <location>
        <begin position="1"/>
        <end position="23"/>
    </location>
</feature>
<reference evidence="10" key="1">
    <citation type="submission" date="2022-07" db="EMBL/GenBank/DDBJ databases">
        <title>Phylogenomic reconstructions and comparative analyses of Kickxellomycotina fungi.</title>
        <authorList>
            <person name="Reynolds N.K."/>
            <person name="Stajich J.E."/>
            <person name="Barry K."/>
            <person name="Grigoriev I.V."/>
            <person name="Crous P."/>
            <person name="Smith M.E."/>
        </authorList>
    </citation>
    <scope>NUCLEOTIDE SEQUENCE</scope>
    <source>
        <strain evidence="10">NRRL 3115</strain>
    </source>
</reference>
<dbReference type="EMBL" id="JANBTW010000050">
    <property type="protein sequence ID" value="KAJ2675234.1"/>
    <property type="molecule type" value="Genomic_DNA"/>
</dbReference>
<dbReference type="GO" id="GO:0006506">
    <property type="term" value="P:GPI anchor biosynthetic process"/>
    <property type="evidence" value="ECO:0007669"/>
    <property type="project" value="UniProtKB-KW"/>
</dbReference>
<comment type="caution">
    <text evidence="10">The sequence shown here is derived from an EMBL/GenBank/DDBJ whole genome shotgun (WGS) entry which is preliminary data.</text>
</comment>
<evidence type="ECO:0000256" key="5">
    <source>
        <dbReference type="ARBA" id="ARBA00022824"/>
    </source>
</evidence>
<evidence type="ECO:0000256" key="4">
    <source>
        <dbReference type="ARBA" id="ARBA00022692"/>
    </source>
</evidence>
<feature type="transmembrane region" description="Helical" evidence="9">
    <location>
        <begin position="68"/>
        <end position="89"/>
    </location>
</feature>
<keyword evidence="3" id="KW-0337">GPI-anchor biosynthesis</keyword>
<evidence type="ECO:0000313" key="11">
    <source>
        <dbReference type="Proteomes" id="UP001151518"/>
    </source>
</evidence>
<dbReference type="OrthoDB" id="17366at2759"/>
<sequence>MGSAKQHQQQDKPPASSGGRADGAALADHKKYPLEANGIELMLAGMANAMSLVTPRKGLNIYANPVKYLSVTASVLFGYYAILTFADIYCFKVTDARRRSKPLAARVRSVLGMALATLVAAAVIALGFVLFGAPVGSQHAETLMAALNVALLAVTPVILTLKRDIGSWRRALLSVEAKSIPEKWAAGFFWCTMTTTWAAAYFVPMDWGRPWQRWPIPIVGGAFLGNLISLLFVALRCFVLPMARADFQESERIKVQMTREPHPGSAHPNAVKKDQ</sequence>
<evidence type="ECO:0000256" key="2">
    <source>
        <dbReference type="ARBA" id="ARBA00004687"/>
    </source>
</evidence>
<accession>A0A9W8G6V8</accession>
<evidence type="ECO:0000256" key="6">
    <source>
        <dbReference type="ARBA" id="ARBA00022989"/>
    </source>
</evidence>
<keyword evidence="4 9" id="KW-0812">Transmembrane</keyword>
<dbReference type="InterPro" id="IPR009580">
    <property type="entry name" value="GPI_biosynthesis_protein_Pig-F"/>
</dbReference>
<comment type="pathway">
    <text evidence="2">Glycolipid biosynthesis; glycosylphosphatidylinositol-anchor biosynthesis.</text>
</comment>
<keyword evidence="7 9" id="KW-0472">Membrane</keyword>
<organism evidence="10 11">
    <name type="scientific">Coemansia spiralis</name>
    <dbReference type="NCBI Taxonomy" id="417178"/>
    <lineage>
        <taxon>Eukaryota</taxon>
        <taxon>Fungi</taxon>
        <taxon>Fungi incertae sedis</taxon>
        <taxon>Zoopagomycota</taxon>
        <taxon>Kickxellomycotina</taxon>
        <taxon>Kickxellomycetes</taxon>
        <taxon>Kickxellales</taxon>
        <taxon>Kickxellaceae</taxon>
        <taxon>Coemansia</taxon>
    </lineage>
</organism>
<keyword evidence="6 9" id="KW-1133">Transmembrane helix</keyword>
<comment type="subcellular location">
    <subcellularLocation>
        <location evidence="1">Endoplasmic reticulum membrane</location>
        <topology evidence="1">Multi-pass membrane protein</topology>
    </subcellularLocation>
</comment>
<feature type="transmembrane region" description="Helical" evidence="9">
    <location>
        <begin position="110"/>
        <end position="131"/>
    </location>
</feature>
<dbReference type="Pfam" id="PF06699">
    <property type="entry name" value="PIG-F"/>
    <property type="match status" value="1"/>
</dbReference>
<gene>
    <name evidence="10" type="ORF">GGI25_004074</name>
</gene>
<keyword evidence="5" id="KW-0256">Endoplasmic reticulum</keyword>
<dbReference type="Proteomes" id="UP001151518">
    <property type="component" value="Unassembled WGS sequence"/>
</dbReference>
<name>A0A9W8G6V8_9FUNG</name>